<protein>
    <submittedName>
        <fullName evidence="3">Uncharacterized protein</fullName>
    </submittedName>
</protein>
<dbReference type="OrthoDB" id="7870871at2"/>
<evidence type="ECO:0000256" key="2">
    <source>
        <dbReference type="SAM" id="SignalP"/>
    </source>
</evidence>
<dbReference type="AlphaFoldDB" id="A0A1M5LE36"/>
<reference evidence="3 4" key="1">
    <citation type="submission" date="2016-11" db="EMBL/GenBank/DDBJ databases">
        <authorList>
            <person name="Jaros S."/>
            <person name="Januszkiewicz K."/>
            <person name="Wedrychowicz H."/>
        </authorList>
    </citation>
    <scope>NUCLEOTIDE SEQUENCE [LARGE SCALE GENOMIC DNA]</scope>
    <source>
        <strain evidence="3 4">DSM 19436</strain>
    </source>
</reference>
<sequence>MQRLSVLTFAAMLAVFAAEARAADTAPPAAPDAALDAPRIGRYTMVPADGGFVRLDTETGTVSHCRRESEAIDSPWRCAAIPEAVLGEPGRVEALTARVEALSAEVERLRGRLDAIDGGPSAGAAASPTDDPELDRALGFSTELMRRFFGLMHEMKSGEPPLPPKPIPPSPEAVRP</sequence>
<dbReference type="Proteomes" id="UP000184485">
    <property type="component" value="Unassembled WGS sequence"/>
</dbReference>
<keyword evidence="2" id="KW-0732">Signal</keyword>
<evidence type="ECO:0000256" key="1">
    <source>
        <dbReference type="SAM" id="MobiDB-lite"/>
    </source>
</evidence>
<feature type="compositionally biased region" description="Pro residues" evidence="1">
    <location>
        <begin position="160"/>
        <end position="176"/>
    </location>
</feature>
<name>A0A1M5LE36_9HYPH</name>
<dbReference type="EMBL" id="FQUP01000006">
    <property type="protein sequence ID" value="SHG63226.1"/>
    <property type="molecule type" value="Genomic_DNA"/>
</dbReference>
<accession>A0A1M5LE36</accession>
<evidence type="ECO:0000313" key="3">
    <source>
        <dbReference type="EMBL" id="SHG63226.1"/>
    </source>
</evidence>
<organism evidence="3 4">
    <name type="scientific">Kaistia soli DSM 19436</name>
    <dbReference type="NCBI Taxonomy" id="1122133"/>
    <lineage>
        <taxon>Bacteria</taxon>
        <taxon>Pseudomonadati</taxon>
        <taxon>Pseudomonadota</taxon>
        <taxon>Alphaproteobacteria</taxon>
        <taxon>Hyphomicrobiales</taxon>
        <taxon>Kaistiaceae</taxon>
        <taxon>Kaistia</taxon>
    </lineage>
</organism>
<gene>
    <name evidence="3" type="ORF">SAMN02745157_4569</name>
</gene>
<dbReference type="RefSeq" id="WP_073057794.1">
    <property type="nucleotide sequence ID" value="NZ_FQUP01000006.1"/>
</dbReference>
<keyword evidence="4" id="KW-1185">Reference proteome</keyword>
<dbReference type="STRING" id="1122133.SAMN02745157_4569"/>
<feature type="region of interest" description="Disordered" evidence="1">
    <location>
        <begin position="114"/>
        <end position="135"/>
    </location>
</feature>
<feature type="chain" id="PRO_5013223105" evidence="2">
    <location>
        <begin position="23"/>
        <end position="176"/>
    </location>
</feature>
<feature type="region of interest" description="Disordered" evidence="1">
    <location>
        <begin position="155"/>
        <end position="176"/>
    </location>
</feature>
<proteinExistence type="predicted"/>
<feature type="signal peptide" evidence="2">
    <location>
        <begin position="1"/>
        <end position="22"/>
    </location>
</feature>
<evidence type="ECO:0000313" key="4">
    <source>
        <dbReference type="Proteomes" id="UP000184485"/>
    </source>
</evidence>
<feature type="compositionally biased region" description="Low complexity" evidence="1">
    <location>
        <begin position="116"/>
        <end position="129"/>
    </location>
</feature>